<keyword evidence="2" id="KW-1185">Reference proteome</keyword>
<comment type="caution">
    <text evidence="1">The sequence shown here is derived from an EMBL/GenBank/DDBJ whole genome shotgun (WGS) entry which is preliminary data.</text>
</comment>
<protein>
    <submittedName>
        <fullName evidence="1">Uncharacterized protein</fullName>
    </submittedName>
</protein>
<dbReference type="Proteomes" id="UP001145114">
    <property type="component" value="Unassembled WGS sequence"/>
</dbReference>
<evidence type="ECO:0000313" key="1">
    <source>
        <dbReference type="EMBL" id="KAJ1677066.1"/>
    </source>
</evidence>
<feature type="non-terminal residue" evidence="1">
    <location>
        <position position="231"/>
    </location>
</feature>
<organism evidence="1 2">
    <name type="scientific">Spiromyces aspiralis</name>
    <dbReference type="NCBI Taxonomy" id="68401"/>
    <lineage>
        <taxon>Eukaryota</taxon>
        <taxon>Fungi</taxon>
        <taxon>Fungi incertae sedis</taxon>
        <taxon>Zoopagomycota</taxon>
        <taxon>Kickxellomycotina</taxon>
        <taxon>Kickxellomycetes</taxon>
        <taxon>Kickxellales</taxon>
        <taxon>Kickxellaceae</taxon>
        <taxon>Spiromyces</taxon>
    </lineage>
</organism>
<accession>A0ACC1HP06</accession>
<sequence>MSYQPQAAKRSFGQKIKSFFAGWFEPMPERFQNNQQQSVPPNHIEGTGGYDNVTMCTSIGTEIQSPTQSMYNELQQQVNDLAQAHGISSQPMSIANAINGGTAAQAQPLPQGPIYQQQQQQQQQQQRLQSSAYYAGNSAVPYPPSPQAMHYQQQQEQGQLPYHQPNNCNTKPPTPQTQTDGQLPQQTMPQINPGAATRVLLGVGAIEFLNKLLGGHKKPTNDGDSESTVVS</sequence>
<name>A0ACC1HP06_9FUNG</name>
<evidence type="ECO:0000313" key="2">
    <source>
        <dbReference type="Proteomes" id="UP001145114"/>
    </source>
</evidence>
<proteinExistence type="predicted"/>
<reference evidence="1" key="1">
    <citation type="submission" date="2022-06" db="EMBL/GenBank/DDBJ databases">
        <title>Phylogenomic reconstructions and comparative analyses of Kickxellomycotina fungi.</title>
        <authorList>
            <person name="Reynolds N.K."/>
            <person name="Stajich J.E."/>
            <person name="Barry K."/>
            <person name="Grigoriev I.V."/>
            <person name="Crous P."/>
            <person name="Smith M.E."/>
        </authorList>
    </citation>
    <scope>NUCLEOTIDE SEQUENCE</scope>
    <source>
        <strain evidence="1">RSA 2271</strain>
    </source>
</reference>
<gene>
    <name evidence="1" type="ORF">EV182_006951</name>
</gene>
<dbReference type="EMBL" id="JAMZIH010003042">
    <property type="protein sequence ID" value="KAJ1677066.1"/>
    <property type="molecule type" value="Genomic_DNA"/>
</dbReference>